<evidence type="ECO:0000313" key="2">
    <source>
        <dbReference type="EMBL" id="RRR18283.1"/>
    </source>
</evidence>
<sequence length="261" mass="28928">MSTSIIPFQFEDREVRALDVEGEPWFVASDVAKILGYRMASDMTRRLDEDDRGTRSVRTPSGDQEMTVISEPGLYAAVLGSKVAGAKAFKRWVTHDVLPAIRQYGGYLTEQKIEEVLTDPDTLIHLATQLKEARAAQLREQKAREAVESYARDLEPRADGYDRFIAGDGTYSVGSAAKMLGLSQNKLFTELRNARVLIAKGAMANTPYQQYMHHFVVKAHSYERQDGTTGTSYTTRVQPSGLGFVARKLGLPQPLLPQAAA</sequence>
<feature type="domain" description="Bro-N" evidence="1">
    <location>
        <begin position="1"/>
        <end position="105"/>
    </location>
</feature>
<dbReference type="GO" id="GO:0003677">
    <property type="term" value="F:DNA binding"/>
    <property type="evidence" value="ECO:0007669"/>
    <property type="project" value="InterPro"/>
</dbReference>
<comment type="caution">
    <text evidence="2">The sequence shown here is derived from an EMBL/GenBank/DDBJ whole genome shotgun (WGS) entry which is preliminary data.</text>
</comment>
<dbReference type="InterPro" id="IPR003497">
    <property type="entry name" value="BRO_N_domain"/>
</dbReference>
<name>A0A3R8SD96_9MICO</name>
<dbReference type="AlphaFoldDB" id="A0A3R8SD96"/>
<dbReference type="PANTHER" id="PTHR36180">
    <property type="entry name" value="DNA-BINDING PROTEIN-RELATED-RELATED"/>
    <property type="match status" value="1"/>
</dbReference>
<evidence type="ECO:0000259" key="1">
    <source>
        <dbReference type="PROSITE" id="PS51750"/>
    </source>
</evidence>
<dbReference type="RefSeq" id="WP_126987645.1">
    <property type="nucleotide sequence ID" value="NZ_ML133856.1"/>
</dbReference>
<dbReference type="Pfam" id="PF02498">
    <property type="entry name" value="Bro-N"/>
    <property type="match status" value="1"/>
</dbReference>
<organism evidence="2 3">
    <name type="scientific">Brachybacterium paraconglomeratum</name>
    <dbReference type="NCBI Taxonomy" id="173362"/>
    <lineage>
        <taxon>Bacteria</taxon>
        <taxon>Bacillati</taxon>
        <taxon>Actinomycetota</taxon>
        <taxon>Actinomycetes</taxon>
        <taxon>Micrococcales</taxon>
        <taxon>Dermabacteraceae</taxon>
        <taxon>Brachybacterium</taxon>
    </lineage>
</organism>
<dbReference type="Proteomes" id="UP000274327">
    <property type="component" value="Unassembled WGS sequence"/>
</dbReference>
<protein>
    <recommendedName>
        <fullName evidence="1">Bro-N domain-containing protein</fullName>
    </recommendedName>
</protein>
<reference evidence="2 3" key="1">
    <citation type="submission" date="2018-07" db="EMBL/GenBank/DDBJ databases">
        <title>Brachybacteriurn paraconglorneratum KCTC 9916.</title>
        <authorList>
            <person name="Li Y."/>
        </authorList>
    </citation>
    <scope>NUCLEOTIDE SEQUENCE [LARGE SCALE GENOMIC DNA]</scope>
    <source>
        <strain evidence="2 3">KCTC 9916</strain>
    </source>
</reference>
<accession>A0A3R8SD96</accession>
<evidence type="ECO:0000313" key="3">
    <source>
        <dbReference type="Proteomes" id="UP000274327"/>
    </source>
</evidence>
<proteinExistence type="predicted"/>
<keyword evidence="3" id="KW-1185">Reference proteome</keyword>
<dbReference type="PROSITE" id="PS51750">
    <property type="entry name" value="BRO_N"/>
    <property type="match status" value="1"/>
</dbReference>
<dbReference type="SMART" id="SM01040">
    <property type="entry name" value="Bro-N"/>
    <property type="match status" value="1"/>
</dbReference>
<gene>
    <name evidence="2" type="ORF">DS079_11090</name>
</gene>
<dbReference type="GeneID" id="78121566"/>
<dbReference type="InterPro" id="IPR005039">
    <property type="entry name" value="Ant_C"/>
</dbReference>
<dbReference type="PANTHER" id="PTHR36180:SF2">
    <property type="entry name" value="BRO FAMILY PROTEIN"/>
    <property type="match status" value="1"/>
</dbReference>
<dbReference type="Pfam" id="PF03374">
    <property type="entry name" value="ANT"/>
    <property type="match status" value="1"/>
</dbReference>
<dbReference type="EMBL" id="QOCI01000008">
    <property type="protein sequence ID" value="RRR18283.1"/>
    <property type="molecule type" value="Genomic_DNA"/>
</dbReference>